<gene>
    <name evidence="1" type="ORF">IWT30_01579</name>
</gene>
<evidence type="ECO:0000313" key="1">
    <source>
        <dbReference type="EMBL" id="GAW99609.1"/>
    </source>
</evidence>
<dbReference type="EMBL" id="BCMF01000007">
    <property type="protein sequence ID" value="GAW99609.1"/>
    <property type="molecule type" value="Genomic_DNA"/>
</dbReference>
<protein>
    <submittedName>
        <fullName evidence="1">Uncharacterized protein</fullName>
    </submittedName>
</protein>
<evidence type="ECO:0000313" key="2">
    <source>
        <dbReference type="Proteomes" id="UP000198374"/>
    </source>
</evidence>
<sequence>MLNEPLSNFSTNPEDDRVHPLVVSFYHAHRNPQKVFKINLLAESELLELTQNTSLPLMEVKKQLYAMDRKSVIDPIFFGHFQSLGHLKNDISPQALIDLGSEEEARENNFFSKAALAHLENTIELAIYHAFYRLQDESGIQYDQIILDNEQDINHAVVLIKEGSFNYHVENMSEPHRINFEQHLYEAMGQVRYWLQVCA</sequence>
<name>A0A1Z5ICY3_9LACO</name>
<reference evidence="1 2" key="1">
    <citation type="submission" date="2015-11" db="EMBL/GenBank/DDBJ databases">
        <title>Draft genome sequences of new species of the genus Lactobacillus isolated from orchardgrass silage.</title>
        <authorList>
            <person name="Tohno M."/>
            <person name="Tanizawa Y."/>
            <person name="Arita M."/>
        </authorList>
    </citation>
    <scope>NUCLEOTIDE SEQUENCE [LARGE SCALE GENOMIC DNA]</scope>
    <source>
        <strain evidence="1 2">IWT30</strain>
    </source>
</reference>
<keyword evidence="2" id="KW-1185">Reference proteome</keyword>
<dbReference type="AlphaFoldDB" id="A0A1Z5ICY3"/>
<organism evidence="1 2">
    <name type="scientific">Secundilactobacillus mixtipabuli</name>
    <dbReference type="NCBI Taxonomy" id="1435342"/>
    <lineage>
        <taxon>Bacteria</taxon>
        <taxon>Bacillati</taxon>
        <taxon>Bacillota</taxon>
        <taxon>Bacilli</taxon>
        <taxon>Lactobacillales</taxon>
        <taxon>Lactobacillaceae</taxon>
        <taxon>Secundilactobacillus</taxon>
    </lineage>
</organism>
<proteinExistence type="predicted"/>
<accession>A0A1Z5ICY3</accession>
<dbReference type="RefSeq" id="WP_089109411.1">
    <property type="nucleotide sequence ID" value="NZ_BCMF01000007.1"/>
</dbReference>
<comment type="caution">
    <text evidence="1">The sequence shown here is derived from an EMBL/GenBank/DDBJ whole genome shotgun (WGS) entry which is preliminary data.</text>
</comment>
<dbReference type="Proteomes" id="UP000198374">
    <property type="component" value="Unassembled WGS sequence"/>
</dbReference>